<dbReference type="SMART" id="SM01411">
    <property type="entry name" value="Ephrin_rec_like"/>
    <property type="match status" value="2"/>
</dbReference>
<evidence type="ECO:0000313" key="1">
    <source>
        <dbReference type="EMBL" id="NWY02549.1"/>
    </source>
</evidence>
<accession>A0A7K7B2K8</accession>
<comment type="caution">
    <text evidence="1">The sequence shown here is derived from an EMBL/GenBank/DDBJ whole genome shotgun (WGS) entry which is preliminary data.</text>
</comment>
<feature type="non-terminal residue" evidence="1">
    <location>
        <position position="148"/>
    </location>
</feature>
<reference evidence="1 2" key="1">
    <citation type="submission" date="2019-09" db="EMBL/GenBank/DDBJ databases">
        <title>Bird 10,000 Genomes (B10K) Project - Family phase.</title>
        <authorList>
            <person name="Zhang G."/>
        </authorList>
    </citation>
    <scope>NUCLEOTIDE SEQUENCE [LARGE SCALE GENOMIC DNA]</scope>
    <source>
        <strain evidence="1">B10K-MSB-03</strain>
    </source>
</reference>
<dbReference type="SUPFAM" id="SSF57184">
    <property type="entry name" value="Growth factor receptor domain"/>
    <property type="match status" value="1"/>
</dbReference>
<sequence length="148" mass="15442">NPQDGESGLPCPPGYYCPEGAPLPVQCPPGTWSSSEGGRNLQECQPCPGGHFCNSSGLTAPSGHCSPGYYCVTRAHTPTPTDGLSGAPCPIGHFCPLGSRSPAPCPPGSYMLQDRGEECLACPEGEYCVPGERPQPCPQGELRIRNTL</sequence>
<feature type="non-terminal residue" evidence="1">
    <location>
        <position position="1"/>
    </location>
</feature>
<keyword evidence="2" id="KW-1185">Reference proteome</keyword>
<proteinExistence type="predicted"/>
<dbReference type="EMBL" id="VZSH01000119">
    <property type="protein sequence ID" value="NWY02549.1"/>
    <property type="molecule type" value="Genomic_DNA"/>
</dbReference>
<dbReference type="AlphaFoldDB" id="A0A7K7B2K8"/>
<dbReference type="PANTHER" id="PTHR46104:SF1">
    <property type="entry name" value="GENE 9195-RELATED"/>
    <property type="match status" value="1"/>
</dbReference>
<evidence type="ECO:0000313" key="2">
    <source>
        <dbReference type="Proteomes" id="UP000531938"/>
    </source>
</evidence>
<dbReference type="Proteomes" id="UP000531938">
    <property type="component" value="Unassembled WGS sequence"/>
</dbReference>
<gene>
    <name evidence="1" type="primary">Abcg24</name>
    <name evidence="1" type="ORF">NOTORN_R12198</name>
</gene>
<dbReference type="PANTHER" id="PTHR46104">
    <property type="entry name" value="GENE 9195-RELATED-RELATED"/>
    <property type="match status" value="1"/>
</dbReference>
<dbReference type="Gene3D" id="2.10.50.10">
    <property type="entry name" value="Tumor Necrosis Factor Receptor, subunit A, domain 2"/>
    <property type="match status" value="1"/>
</dbReference>
<name>A0A7K7B2K8_9AVES</name>
<protein>
    <submittedName>
        <fullName evidence="1">AB24G protein</fullName>
    </submittedName>
</protein>
<organism evidence="1 2">
    <name type="scientific">Nothoprocta ornata</name>
    <dbReference type="NCBI Taxonomy" id="83376"/>
    <lineage>
        <taxon>Eukaryota</taxon>
        <taxon>Metazoa</taxon>
        <taxon>Chordata</taxon>
        <taxon>Craniata</taxon>
        <taxon>Vertebrata</taxon>
        <taxon>Euteleostomi</taxon>
        <taxon>Archelosauria</taxon>
        <taxon>Archosauria</taxon>
        <taxon>Dinosauria</taxon>
        <taxon>Saurischia</taxon>
        <taxon>Theropoda</taxon>
        <taxon>Coelurosauria</taxon>
        <taxon>Aves</taxon>
        <taxon>Palaeognathae</taxon>
        <taxon>Tinamiformes</taxon>
        <taxon>Tinamidae</taxon>
        <taxon>Nothoprocta</taxon>
    </lineage>
</organism>
<dbReference type="InterPro" id="IPR009030">
    <property type="entry name" value="Growth_fac_rcpt_cys_sf"/>
</dbReference>